<dbReference type="Pfam" id="PF13229">
    <property type="entry name" value="Beta_helix"/>
    <property type="match status" value="1"/>
</dbReference>
<feature type="region of interest" description="Disordered" evidence="1">
    <location>
        <begin position="169"/>
        <end position="215"/>
    </location>
</feature>
<evidence type="ECO:0000313" key="3">
    <source>
        <dbReference type="EMBL" id="KAK2961430.1"/>
    </source>
</evidence>
<feature type="compositionally biased region" description="Acidic residues" evidence="1">
    <location>
        <begin position="170"/>
        <end position="179"/>
    </location>
</feature>
<accession>A0ABQ9YCK1</accession>
<dbReference type="InterPro" id="IPR012334">
    <property type="entry name" value="Pectin_lyas_fold"/>
</dbReference>
<sequence length="479" mass="51922">MTRLITHPAIYLVVPHASDQSSIIEQLTFILNSSVNCVNLKAQDHKRRPCLADLTTFSEFESLIADFLNSTPLFPDDHTIVFTTLQKPGLQFFPPVLNPKIIPARHARILSDSHWLVVDNLSSLIGFSQPGDTILLPNGTYRCSFDLWRSERIQWTLYSMTEERKADMLQTEDNDEVLPETEHKQKRRGRNTKATSEKRAMSSLSSPTDTPVPDRMNATEQVSIGVVSDSPSLSPPALSVGGSAESHWNDVKSGTKGKDNGTIERITIIGLRGQRQQQGGEVLIVNSATDRCFLDCFGECVLGGLRLVQMGGHEGCVCVRKGRTLIFGCHFEVVTSGITLRPNTSVYIANSTIRGCGWSGVDIANGATCVMVNSLICDCGTNGISASDSTHPSTILTQPEGGIAARVGQLPISLKLISTTLLQNTPTGLTIHSPSPSQNDLHSQLSLSLRDSSVPQAVLLVTPTASLPLQLTSLLSDPD</sequence>
<protein>
    <recommendedName>
        <fullName evidence="2">Right handed beta helix domain-containing protein</fullName>
    </recommendedName>
</protein>
<dbReference type="Gene3D" id="2.160.20.10">
    <property type="entry name" value="Single-stranded right-handed beta-helix, Pectin lyase-like"/>
    <property type="match status" value="1"/>
</dbReference>
<feature type="compositionally biased region" description="Low complexity" evidence="1">
    <location>
        <begin position="227"/>
        <end position="243"/>
    </location>
</feature>
<dbReference type="SUPFAM" id="SSF51126">
    <property type="entry name" value="Pectin lyase-like"/>
    <property type="match status" value="1"/>
</dbReference>
<organism evidence="3 4">
    <name type="scientific">Blattamonas nauphoetae</name>
    <dbReference type="NCBI Taxonomy" id="2049346"/>
    <lineage>
        <taxon>Eukaryota</taxon>
        <taxon>Metamonada</taxon>
        <taxon>Preaxostyla</taxon>
        <taxon>Oxymonadida</taxon>
        <taxon>Blattamonas</taxon>
    </lineage>
</organism>
<evidence type="ECO:0000259" key="2">
    <source>
        <dbReference type="Pfam" id="PF13229"/>
    </source>
</evidence>
<comment type="caution">
    <text evidence="3">The sequence shown here is derived from an EMBL/GenBank/DDBJ whole genome shotgun (WGS) entry which is preliminary data.</text>
</comment>
<feature type="domain" description="Right handed beta helix" evidence="2">
    <location>
        <begin position="313"/>
        <end position="391"/>
    </location>
</feature>
<dbReference type="InterPro" id="IPR011050">
    <property type="entry name" value="Pectin_lyase_fold/virulence"/>
</dbReference>
<dbReference type="InterPro" id="IPR039448">
    <property type="entry name" value="Beta_helix"/>
</dbReference>
<dbReference type="EMBL" id="JARBJD010000016">
    <property type="protein sequence ID" value="KAK2961430.1"/>
    <property type="molecule type" value="Genomic_DNA"/>
</dbReference>
<proteinExistence type="predicted"/>
<evidence type="ECO:0000313" key="4">
    <source>
        <dbReference type="Proteomes" id="UP001281761"/>
    </source>
</evidence>
<dbReference type="Proteomes" id="UP001281761">
    <property type="component" value="Unassembled WGS sequence"/>
</dbReference>
<reference evidence="3 4" key="1">
    <citation type="journal article" date="2022" name="bioRxiv">
        <title>Genomics of Preaxostyla Flagellates Illuminates Evolutionary Transitions and the Path Towards Mitochondrial Loss.</title>
        <authorList>
            <person name="Novak L.V.F."/>
            <person name="Treitli S.C."/>
            <person name="Pyrih J."/>
            <person name="Halakuc P."/>
            <person name="Pipaliya S.V."/>
            <person name="Vacek V."/>
            <person name="Brzon O."/>
            <person name="Soukal P."/>
            <person name="Eme L."/>
            <person name="Dacks J.B."/>
            <person name="Karnkowska A."/>
            <person name="Elias M."/>
            <person name="Hampl V."/>
        </authorList>
    </citation>
    <scope>NUCLEOTIDE SEQUENCE [LARGE SCALE GENOMIC DNA]</scope>
    <source>
        <strain evidence="3">NAU3</strain>
        <tissue evidence="3">Gut</tissue>
    </source>
</reference>
<evidence type="ECO:0000256" key="1">
    <source>
        <dbReference type="SAM" id="MobiDB-lite"/>
    </source>
</evidence>
<keyword evidence="4" id="KW-1185">Reference proteome</keyword>
<name>A0ABQ9YCK1_9EUKA</name>
<gene>
    <name evidence="3" type="ORF">BLNAU_3551</name>
</gene>
<feature type="region of interest" description="Disordered" evidence="1">
    <location>
        <begin position="227"/>
        <end position="259"/>
    </location>
</feature>